<keyword evidence="3" id="KW-1185">Reference proteome</keyword>
<evidence type="ECO:0000256" key="1">
    <source>
        <dbReference type="SAM" id="MobiDB-lite"/>
    </source>
</evidence>
<name>A0A9Q3GMV4_9BASI</name>
<feature type="compositionally biased region" description="Polar residues" evidence="1">
    <location>
        <begin position="149"/>
        <end position="166"/>
    </location>
</feature>
<gene>
    <name evidence="2" type="ORF">O181_012272</name>
</gene>
<dbReference type="AlphaFoldDB" id="A0A9Q3GMV4"/>
<dbReference type="Proteomes" id="UP000765509">
    <property type="component" value="Unassembled WGS sequence"/>
</dbReference>
<evidence type="ECO:0000313" key="2">
    <source>
        <dbReference type="EMBL" id="MBW0472557.1"/>
    </source>
</evidence>
<proteinExistence type="predicted"/>
<comment type="caution">
    <text evidence="2">The sequence shown here is derived from an EMBL/GenBank/DDBJ whole genome shotgun (WGS) entry which is preliminary data.</text>
</comment>
<sequence>MIPNSSITPITPNATDKQILVSEGPGITPGISSNLNTQLNFSHDFLLNPGGNPIELQDSFGKSQQPSLNIPSGSQAHVGYEKQVDDMEPKGKTEKAQVPIEVCDEIYASSTLVNKEKVTGIHHPYTSKPRMGHASSSREKIMDDEDENMSPTQSKQMVNQGGTASRQIRRAPVK</sequence>
<organism evidence="2 3">
    <name type="scientific">Austropuccinia psidii MF-1</name>
    <dbReference type="NCBI Taxonomy" id="1389203"/>
    <lineage>
        <taxon>Eukaryota</taxon>
        <taxon>Fungi</taxon>
        <taxon>Dikarya</taxon>
        <taxon>Basidiomycota</taxon>
        <taxon>Pucciniomycotina</taxon>
        <taxon>Pucciniomycetes</taxon>
        <taxon>Pucciniales</taxon>
        <taxon>Sphaerophragmiaceae</taxon>
        <taxon>Austropuccinia</taxon>
    </lineage>
</organism>
<evidence type="ECO:0000313" key="3">
    <source>
        <dbReference type="Proteomes" id="UP000765509"/>
    </source>
</evidence>
<accession>A0A9Q3GMV4</accession>
<dbReference type="EMBL" id="AVOT02003126">
    <property type="protein sequence ID" value="MBW0472557.1"/>
    <property type="molecule type" value="Genomic_DNA"/>
</dbReference>
<protein>
    <submittedName>
        <fullName evidence="2">Uncharacterized protein</fullName>
    </submittedName>
</protein>
<feature type="region of interest" description="Disordered" evidence="1">
    <location>
        <begin position="114"/>
        <end position="174"/>
    </location>
</feature>
<reference evidence="2" key="1">
    <citation type="submission" date="2021-03" db="EMBL/GenBank/DDBJ databases">
        <title>Draft genome sequence of rust myrtle Austropuccinia psidii MF-1, a brazilian biotype.</title>
        <authorList>
            <person name="Quecine M.C."/>
            <person name="Pachon D.M.R."/>
            <person name="Bonatelli M.L."/>
            <person name="Correr F.H."/>
            <person name="Franceschini L.M."/>
            <person name="Leite T.F."/>
            <person name="Margarido G.R.A."/>
            <person name="Almeida C.A."/>
            <person name="Ferrarezi J.A."/>
            <person name="Labate C.A."/>
        </authorList>
    </citation>
    <scope>NUCLEOTIDE SEQUENCE</scope>
    <source>
        <strain evidence="2">MF-1</strain>
    </source>
</reference>